<evidence type="ECO:0000313" key="2">
    <source>
        <dbReference type="Proteomes" id="UP000190814"/>
    </source>
</evidence>
<dbReference type="AlphaFoldDB" id="A0A1T4VGA7"/>
<protein>
    <recommendedName>
        <fullName evidence="3">Endosialidase</fullName>
    </recommendedName>
</protein>
<name>A0A1T4VGA7_9FIRM</name>
<accession>A0A1T4VGA7</accession>
<dbReference type="EMBL" id="FUXZ01000005">
    <property type="protein sequence ID" value="SKA63966.1"/>
    <property type="molecule type" value="Genomic_DNA"/>
</dbReference>
<evidence type="ECO:0008006" key="3">
    <source>
        <dbReference type="Google" id="ProtNLM"/>
    </source>
</evidence>
<dbReference type="OrthoDB" id="1923633at2"/>
<organism evidence="1 2">
    <name type="scientific">Eubacterium uniforme</name>
    <dbReference type="NCBI Taxonomy" id="39495"/>
    <lineage>
        <taxon>Bacteria</taxon>
        <taxon>Bacillati</taxon>
        <taxon>Bacillota</taxon>
        <taxon>Clostridia</taxon>
        <taxon>Eubacteriales</taxon>
        <taxon>Eubacteriaceae</taxon>
        <taxon>Eubacterium</taxon>
    </lineage>
</organism>
<sequence length="137" mass="15010">MAIVKDLLHKEQDGSLSFGDYTLPEKKKLADFECNGALYKVKTYKDITKLERDGEFVYESTPGSAVNSFKVDGDLVSFFVEGLGDTQVTVGVEPDSEYSVSVDGEDLGVIKTNLGGKLTVGIEMDKDSKKEVKIKKC</sequence>
<evidence type="ECO:0000313" key="1">
    <source>
        <dbReference type="EMBL" id="SKA63966.1"/>
    </source>
</evidence>
<dbReference type="Proteomes" id="UP000190814">
    <property type="component" value="Unassembled WGS sequence"/>
</dbReference>
<dbReference type="STRING" id="39495.SAMN02745111_00856"/>
<proteinExistence type="predicted"/>
<keyword evidence="2" id="KW-1185">Reference proteome</keyword>
<reference evidence="1 2" key="1">
    <citation type="submission" date="2017-02" db="EMBL/GenBank/DDBJ databases">
        <authorList>
            <person name="Peterson S.W."/>
        </authorList>
    </citation>
    <scope>NUCLEOTIDE SEQUENCE [LARGE SCALE GENOMIC DNA]</scope>
    <source>
        <strain evidence="1 2">ATCC 35992</strain>
    </source>
</reference>
<dbReference type="RefSeq" id="WP_078765742.1">
    <property type="nucleotide sequence ID" value="NZ_FUXZ01000005.1"/>
</dbReference>
<gene>
    <name evidence="1" type="ORF">SAMN02745111_00856</name>
</gene>